<protein>
    <submittedName>
        <fullName evidence="2">Uncharacterized protein</fullName>
    </submittedName>
</protein>
<sequence length="224" mass="24833">MRASSLHRGASGHLQFAPAWLRYASNCPQAGGRPQQTHRERLQIVGVGRGYDQRYSTSNWNDSDESPRTERRDYESRSWNDEGRSSGRGSRSNSRGRGKGYSGQGREDRGNFSQRGRQTPRNNQQPWKSKSDGPPRPKLIDSFNGEVVYGVSPVLAALRSSRRQISTLYIQGARLTGHYPTGSSPRGTTQQGLASWALQPGLASKGTMRGGLYKWALPNLRLAS</sequence>
<evidence type="ECO:0000256" key="1">
    <source>
        <dbReference type="SAM" id="MobiDB-lite"/>
    </source>
</evidence>
<accession>A0AAE0G2S9</accession>
<feature type="compositionally biased region" description="Polar residues" evidence="1">
    <location>
        <begin position="111"/>
        <end position="128"/>
    </location>
</feature>
<evidence type="ECO:0000313" key="3">
    <source>
        <dbReference type="Proteomes" id="UP001190700"/>
    </source>
</evidence>
<dbReference type="AlphaFoldDB" id="A0AAE0G2S9"/>
<evidence type="ECO:0000313" key="2">
    <source>
        <dbReference type="EMBL" id="KAK3270523.1"/>
    </source>
</evidence>
<keyword evidence="3" id="KW-1185">Reference proteome</keyword>
<reference evidence="2 3" key="1">
    <citation type="journal article" date="2015" name="Genome Biol. Evol.">
        <title>Comparative Genomics of a Bacterivorous Green Alga Reveals Evolutionary Causalities and Consequences of Phago-Mixotrophic Mode of Nutrition.</title>
        <authorList>
            <person name="Burns J.A."/>
            <person name="Paasch A."/>
            <person name="Narechania A."/>
            <person name="Kim E."/>
        </authorList>
    </citation>
    <scope>NUCLEOTIDE SEQUENCE [LARGE SCALE GENOMIC DNA]</scope>
    <source>
        <strain evidence="2 3">PLY_AMNH</strain>
    </source>
</reference>
<proteinExistence type="predicted"/>
<feature type="compositionally biased region" description="Basic and acidic residues" evidence="1">
    <location>
        <begin position="65"/>
        <end position="85"/>
    </location>
</feature>
<gene>
    <name evidence="2" type="ORF">CYMTET_21082</name>
</gene>
<feature type="region of interest" description="Disordered" evidence="1">
    <location>
        <begin position="47"/>
        <end position="140"/>
    </location>
</feature>
<dbReference type="Gene3D" id="3.30.1330.30">
    <property type="match status" value="1"/>
</dbReference>
<dbReference type="Proteomes" id="UP001190700">
    <property type="component" value="Unassembled WGS sequence"/>
</dbReference>
<feature type="non-terminal residue" evidence="2">
    <location>
        <position position="224"/>
    </location>
</feature>
<name>A0AAE0G2S9_9CHLO</name>
<feature type="compositionally biased region" description="Basic and acidic residues" evidence="1">
    <location>
        <begin position="129"/>
        <end position="139"/>
    </location>
</feature>
<comment type="caution">
    <text evidence="2">The sequence shown here is derived from an EMBL/GenBank/DDBJ whole genome shotgun (WGS) entry which is preliminary data.</text>
</comment>
<dbReference type="InterPro" id="IPR029064">
    <property type="entry name" value="Ribosomal_eL30-like_sf"/>
</dbReference>
<organism evidence="2 3">
    <name type="scientific">Cymbomonas tetramitiformis</name>
    <dbReference type="NCBI Taxonomy" id="36881"/>
    <lineage>
        <taxon>Eukaryota</taxon>
        <taxon>Viridiplantae</taxon>
        <taxon>Chlorophyta</taxon>
        <taxon>Pyramimonadophyceae</taxon>
        <taxon>Pyramimonadales</taxon>
        <taxon>Pyramimonadaceae</taxon>
        <taxon>Cymbomonas</taxon>
    </lineage>
</organism>
<dbReference type="EMBL" id="LGRX02010344">
    <property type="protein sequence ID" value="KAK3270523.1"/>
    <property type="molecule type" value="Genomic_DNA"/>
</dbReference>